<comment type="caution">
    <text evidence="5">The sequence shown here is derived from an EMBL/GenBank/DDBJ whole genome shotgun (WGS) entry which is preliminary data.</text>
</comment>
<evidence type="ECO:0000313" key="6">
    <source>
        <dbReference type="Proteomes" id="UP000784294"/>
    </source>
</evidence>
<accession>A0A3S5BX08</accession>
<keyword evidence="2" id="KW-0396">Initiation factor</keyword>
<reference evidence="5" key="1">
    <citation type="submission" date="2018-11" db="EMBL/GenBank/DDBJ databases">
        <authorList>
            <consortium name="Pathogen Informatics"/>
        </authorList>
    </citation>
    <scope>NUCLEOTIDE SEQUENCE</scope>
</reference>
<dbReference type="OrthoDB" id="10250414at2759"/>
<dbReference type="InterPro" id="IPR011400">
    <property type="entry name" value="EIF3B"/>
</dbReference>
<gene>
    <name evidence="5" type="ORF">PXEA_LOCUS15855</name>
</gene>
<evidence type="ECO:0000256" key="2">
    <source>
        <dbReference type="ARBA" id="ARBA00022540"/>
    </source>
</evidence>
<dbReference type="AlphaFoldDB" id="A0A3S5BX08"/>
<sequence>MVSEIAWDPTGRYIASYVSSFYQKNDNGIIFWNCIGRQTHRMQLNFLKTFVWRPRPPSLLSAEQLQELKKSMHKYSERFRKEDIMLASKASRELIERQQKLATSYAEWRKSLSKRYDEDEPKRSAIRSEFNNYILIEPSIFYSY</sequence>
<keyword evidence="6" id="KW-1185">Reference proteome</keyword>
<keyword evidence="3" id="KW-0694">RNA-binding</keyword>
<organism evidence="5 6">
    <name type="scientific">Protopolystoma xenopodis</name>
    <dbReference type="NCBI Taxonomy" id="117903"/>
    <lineage>
        <taxon>Eukaryota</taxon>
        <taxon>Metazoa</taxon>
        <taxon>Spiralia</taxon>
        <taxon>Lophotrochozoa</taxon>
        <taxon>Platyhelminthes</taxon>
        <taxon>Monogenea</taxon>
        <taxon>Polyopisthocotylea</taxon>
        <taxon>Polystomatidea</taxon>
        <taxon>Polystomatidae</taxon>
        <taxon>Protopolystoma</taxon>
    </lineage>
</organism>
<proteinExistence type="predicted"/>
<dbReference type="PANTHER" id="PTHR14068:SF0">
    <property type="entry name" value="EUKARYOTIC TRANSLATION INITIATION FACTOR 3 SUBUNIT B"/>
    <property type="match status" value="1"/>
</dbReference>
<dbReference type="EMBL" id="CAAALY010056277">
    <property type="protein sequence ID" value="VEL22415.1"/>
    <property type="molecule type" value="Genomic_DNA"/>
</dbReference>
<dbReference type="GO" id="GO:0005852">
    <property type="term" value="C:eukaryotic translation initiation factor 3 complex"/>
    <property type="evidence" value="ECO:0007669"/>
    <property type="project" value="InterPro"/>
</dbReference>
<dbReference type="Proteomes" id="UP000784294">
    <property type="component" value="Unassembled WGS sequence"/>
</dbReference>
<keyword evidence="4" id="KW-0648">Protein biosynthesis</keyword>
<evidence type="ECO:0000256" key="4">
    <source>
        <dbReference type="ARBA" id="ARBA00022917"/>
    </source>
</evidence>
<evidence type="ECO:0000313" key="5">
    <source>
        <dbReference type="EMBL" id="VEL22415.1"/>
    </source>
</evidence>
<dbReference type="GO" id="GO:0031369">
    <property type="term" value="F:translation initiation factor binding"/>
    <property type="evidence" value="ECO:0007669"/>
    <property type="project" value="InterPro"/>
</dbReference>
<protein>
    <submittedName>
        <fullName evidence="5">Uncharacterized protein</fullName>
    </submittedName>
</protein>
<dbReference type="GO" id="GO:0003723">
    <property type="term" value="F:RNA binding"/>
    <property type="evidence" value="ECO:0007669"/>
    <property type="project" value="UniProtKB-KW"/>
</dbReference>
<dbReference type="GO" id="GO:0003743">
    <property type="term" value="F:translation initiation factor activity"/>
    <property type="evidence" value="ECO:0007669"/>
    <property type="project" value="UniProtKB-KW"/>
</dbReference>
<keyword evidence="1" id="KW-0963">Cytoplasm</keyword>
<evidence type="ECO:0000256" key="3">
    <source>
        <dbReference type="ARBA" id="ARBA00022884"/>
    </source>
</evidence>
<dbReference type="PANTHER" id="PTHR14068">
    <property type="entry name" value="EUKARYOTIC TRANSLATION INITIATION FACTOR 3 EIF3 -RELATED"/>
    <property type="match status" value="1"/>
</dbReference>
<evidence type="ECO:0000256" key="1">
    <source>
        <dbReference type="ARBA" id="ARBA00022490"/>
    </source>
</evidence>
<name>A0A3S5BX08_9PLAT</name>